<protein>
    <submittedName>
        <fullName evidence="1">Uncharacterized protein</fullName>
    </submittedName>
</protein>
<dbReference type="AlphaFoldDB" id="A0A420SV38"/>
<gene>
    <name evidence="1" type="ORF">BFJ72_g10134</name>
</gene>
<proteinExistence type="predicted"/>
<dbReference type="EMBL" id="MRDB01000041">
    <property type="protein sequence ID" value="RKL33118.1"/>
    <property type="molecule type" value="Genomic_DNA"/>
</dbReference>
<accession>A0A420SV38</accession>
<reference evidence="1 2" key="1">
    <citation type="journal article" date="2018" name="Sci. Rep.">
        <title>Characterisation of pathogen-specific regions and novel effector candidates in Fusarium oxysporum f. sp. cepae.</title>
        <authorList>
            <person name="Armitage A.D."/>
            <person name="Taylor A."/>
            <person name="Sobczyk M.K."/>
            <person name="Baxter L."/>
            <person name="Greenfield B.P."/>
            <person name="Bates H.J."/>
            <person name="Wilson F."/>
            <person name="Jackson A.C."/>
            <person name="Ott S."/>
            <person name="Harrison R.J."/>
            <person name="Clarkson J.P."/>
        </authorList>
    </citation>
    <scope>NUCLEOTIDE SEQUENCE [LARGE SCALE GENOMIC DNA]</scope>
    <source>
        <strain evidence="1 2">Fp_A8</strain>
    </source>
</reference>
<evidence type="ECO:0000313" key="2">
    <source>
        <dbReference type="Proteomes" id="UP000283569"/>
    </source>
</evidence>
<sequence>MSFFEMILHSVLCGDYTPQRPLNREDRPDLELPASQFEDIVNLLRNRGHFTHEAWGRCLATLETVEEGDAEPGIFPVLDAMEDAFQEVVTDLKEISRLSDEAKEDVSILIRPELDVRG</sequence>
<comment type="caution">
    <text evidence="1">The sequence shown here is derived from an EMBL/GenBank/DDBJ whole genome shotgun (WGS) entry which is preliminary data.</text>
</comment>
<evidence type="ECO:0000313" key="1">
    <source>
        <dbReference type="EMBL" id="RKL33118.1"/>
    </source>
</evidence>
<dbReference type="Proteomes" id="UP000283569">
    <property type="component" value="Unassembled WGS sequence"/>
</dbReference>
<name>A0A420SV38_GIBIN</name>
<organism evidence="1 2">
    <name type="scientific">Gibberella intermedia</name>
    <name type="common">Bulb rot disease fungus</name>
    <name type="synonym">Fusarium proliferatum</name>
    <dbReference type="NCBI Taxonomy" id="948311"/>
    <lineage>
        <taxon>Eukaryota</taxon>
        <taxon>Fungi</taxon>
        <taxon>Dikarya</taxon>
        <taxon>Ascomycota</taxon>
        <taxon>Pezizomycotina</taxon>
        <taxon>Sordariomycetes</taxon>
        <taxon>Hypocreomycetidae</taxon>
        <taxon>Hypocreales</taxon>
        <taxon>Nectriaceae</taxon>
        <taxon>Fusarium</taxon>
        <taxon>Fusarium fujikuroi species complex</taxon>
    </lineage>
</organism>